<keyword evidence="3 5" id="KW-0378">Hydrolase</keyword>
<comment type="function">
    <text evidence="5">Involved in chemotaxis. Part of a chemotaxis signal transduction system that modulates chemotaxis in response to various stimuli. Catalyzes the demethylation of specific methylglutamate residues introduced into the chemoreceptors (methyl-accepting chemotaxis proteins or MCP) by CheR. Also mediates the irreversible deamidation of specific glutamine residues to glutamic acid.</text>
</comment>
<evidence type="ECO:0000259" key="8">
    <source>
        <dbReference type="PROSITE" id="PS50110"/>
    </source>
</evidence>
<dbReference type="HAMAP" id="MF_00099">
    <property type="entry name" value="CheB_chemtxs"/>
    <property type="match status" value="1"/>
</dbReference>
<accession>A0A7C5DUY7</accession>
<sequence>MEKIRVLVVDDSPLTRRLLKTLLESDPNIEVAGFARDGFEAVKTAKALHPDVITLDVIMPEKNGLEALKEIVDEAIAPVIMVSVVTQENSQEALEALEIGAFDYVPKPDSNTIATLMNIRTPLISKVKSAAQYSKSTALLRLLKTESPKRKIKAKPALGSEVLPTEFYAIAIGISTGGPKNIYDVLPQLPADLNAAVFLVQHMPPSFTQSYAERLNKYCQLRVVEAQENLPIKPGTVYVGKGGYHLKLRKLNDSQYAIHLSKVPKHTFMPSVDIMMDAVLEIFGNKTIGVLMTGMGDDGARAMVRINKTGGYTIAESKETAVVFGMPQEAIKLGGARTVLPSHKIAEEIVKKVGQIP</sequence>
<evidence type="ECO:0000256" key="3">
    <source>
        <dbReference type="ARBA" id="ARBA00022801"/>
    </source>
</evidence>
<dbReference type="NCBIfam" id="NF001965">
    <property type="entry name" value="PRK00742.1"/>
    <property type="match status" value="1"/>
</dbReference>
<dbReference type="EC" id="3.1.1.61" evidence="5"/>
<keyword evidence="2 5" id="KW-0145">Chemotaxis</keyword>
<dbReference type="Gene3D" id="3.40.50.180">
    <property type="entry name" value="Methylesterase CheB, C-terminal domain"/>
    <property type="match status" value="1"/>
</dbReference>
<comment type="subcellular location">
    <subcellularLocation>
        <location evidence="5">Cytoplasm</location>
    </subcellularLocation>
</comment>
<dbReference type="GO" id="GO:0050568">
    <property type="term" value="F:protein-glutamine glutaminase activity"/>
    <property type="evidence" value="ECO:0007669"/>
    <property type="project" value="UniProtKB-UniRule"/>
</dbReference>
<dbReference type="Pfam" id="PF00072">
    <property type="entry name" value="Response_reg"/>
    <property type="match status" value="1"/>
</dbReference>
<dbReference type="InterPro" id="IPR001789">
    <property type="entry name" value="Sig_transdc_resp-reg_receiver"/>
</dbReference>
<protein>
    <recommendedName>
        <fullName evidence="5">Protein-glutamate methylesterase/protein-glutamine glutaminase</fullName>
        <ecNumber evidence="5">3.1.1.61</ecNumber>
        <ecNumber evidence="5">3.5.1.44</ecNumber>
    </recommendedName>
</protein>
<dbReference type="SUPFAM" id="SSF52738">
    <property type="entry name" value="Methylesterase CheB, C-terminal domain"/>
    <property type="match status" value="1"/>
</dbReference>
<organism evidence="10">
    <name type="scientific">Kosmotoga arenicorallina</name>
    <dbReference type="NCBI Taxonomy" id="688066"/>
    <lineage>
        <taxon>Bacteria</taxon>
        <taxon>Thermotogati</taxon>
        <taxon>Thermotogota</taxon>
        <taxon>Thermotogae</taxon>
        <taxon>Kosmotogales</taxon>
        <taxon>Kosmotogaceae</taxon>
        <taxon>Kosmotoga</taxon>
    </lineage>
</organism>
<dbReference type="EMBL" id="DRTH01000077">
    <property type="protein sequence ID" value="HHF08404.1"/>
    <property type="molecule type" value="Genomic_DNA"/>
</dbReference>
<name>A0A7C5DUY7_9BACT</name>
<comment type="PTM">
    <text evidence="5">Phosphorylated by CheA. Phosphorylation of the N-terminal regulatory domain activates the methylesterase activity.</text>
</comment>
<evidence type="ECO:0000256" key="5">
    <source>
        <dbReference type="HAMAP-Rule" id="MF_00099"/>
    </source>
</evidence>
<keyword evidence="1 5" id="KW-0963">Cytoplasm</keyword>
<comment type="domain">
    <text evidence="5">Contains a C-terminal catalytic domain, and an N-terminal region which modulates catalytic activity.</text>
</comment>
<dbReference type="Gene3D" id="3.40.50.2300">
    <property type="match status" value="1"/>
</dbReference>
<feature type="active site" evidence="5 6">
    <location>
        <position position="202"/>
    </location>
</feature>
<dbReference type="GO" id="GO:0008984">
    <property type="term" value="F:protein-glutamate methylesterase activity"/>
    <property type="evidence" value="ECO:0007669"/>
    <property type="project" value="UniProtKB-UniRule"/>
</dbReference>
<dbReference type="AlphaFoldDB" id="A0A7C5DUY7"/>
<dbReference type="SUPFAM" id="SSF52172">
    <property type="entry name" value="CheY-like"/>
    <property type="match status" value="1"/>
</dbReference>
<feature type="domain" description="CheB-type methylesterase" evidence="9">
    <location>
        <begin position="163"/>
        <end position="356"/>
    </location>
</feature>
<evidence type="ECO:0000256" key="7">
    <source>
        <dbReference type="PROSITE-ProRule" id="PRU00169"/>
    </source>
</evidence>
<comment type="catalytic activity">
    <reaction evidence="5">
        <text>L-glutaminyl-[protein] + H2O = L-glutamyl-[protein] + NH4(+)</text>
        <dbReference type="Rhea" id="RHEA:16441"/>
        <dbReference type="Rhea" id="RHEA-COMP:10207"/>
        <dbReference type="Rhea" id="RHEA-COMP:10208"/>
        <dbReference type="ChEBI" id="CHEBI:15377"/>
        <dbReference type="ChEBI" id="CHEBI:28938"/>
        <dbReference type="ChEBI" id="CHEBI:29973"/>
        <dbReference type="ChEBI" id="CHEBI:30011"/>
        <dbReference type="EC" id="3.5.1.44"/>
    </reaction>
</comment>
<dbReference type="CDD" id="cd16432">
    <property type="entry name" value="CheB_Rec"/>
    <property type="match status" value="1"/>
</dbReference>
<dbReference type="InterPro" id="IPR000673">
    <property type="entry name" value="Sig_transdc_resp-reg_Me-estase"/>
</dbReference>
<dbReference type="PANTHER" id="PTHR42872:SF6">
    <property type="entry name" value="PROTEIN-GLUTAMATE METHYLESTERASE_PROTEIN-GLUTAMINE GLUTAMINASE"/>
    <property type="match status" value="1"/>
</dbReference>
<dbReference type="PANTHER" id="PTHR42872">
    <property type="entry name" value="PROTEIN-GLUTAMATE METHYLESTERASE/PROTEIN-GLUTAMINE GLUTAMINASE"/>
    <property type="match status" value="1"/>
</dbReference>
<reference evidence="10" key="1">
    <citation type="journal article" date="2020" name="mSystems">
        <title>Genome- and Community-Level Interaction Insights into Carbon Utilization and Element Cycling Functions of Hydrothermarchaeota in Hydrothermal Sediment.</title>
        <authorList>
            <person name="Zhou Z."/>
            <person name="Liu Y."/>
            <person name="Xu W."/>
            <person name="Pan J."/>
            <person name="Luo Z.H."/>
            <person name="Li M."/>
        </authorList>
    </citation>
    <scope>NUCLEOTIDE SEQUENCE [LARGE SCALE GENOMIC DNA]</scope>
    <source>
        <strain evidence="10">HyVt-80</strain>
    </source>
</reference>
<feature type="domain" description="Response regulatory" evidence="8">
    <location>
        <begin position="5"/>
        <end position="122"/>
    </location>
</feature>
<dbReference type="InterPro" id="IPR008248">
    <property type="entry name" value="CheB-like"/>
</dbReference>
<dbReference type="PROSITE" id="PS50122">
    <property type="entry name" value="CHEB"/>
    <property type="match status" value="1"/>
</dbReference>
<evidence type="ECO:0000313" key="10">
    <source>
        <dbReference type="EMBL" id="HHF08404.1"/>
    </source>
</evidence>
<dbReference type="SMART" id="SM00448">
    <property type="entry name" value="REC"/>
    <property type="match status" value="1"/>
</dbReference>
<comment type="catalytic activity">
    <reaction evidence="4 5">
        <text>[protein]-L-glutamate 5-O-methyl ester + H2O = L-glutamyl-[protein] + methanol + H(+)</text>
        <dbReference type="Rhea" id="RHEA:23236"/>
        <dbReference type="Rhea" id="RHEA-COMP:10208"/>
        <dbReference type="Rhea" id="RHEA-COMP:10311"/>
        <dbReference type="ChEBI" id="CHEBI:15377"/>
        <dbReference type="ChEBI" id="CHEBI:15378"/>
        <dbReference type="ChEBI" id="CHEBI:17790"/>
        <dbReference type="ChEBI" id="CHEBI:29973"/>
        <dbReference type="ChEBI" id="CHEBI:82795"/>
        <dbReference type="EC" id="3.1.1.61"/>
    </reaction>
</comment>
<dbReference type="PROSITE" id="PS50110">
    <property type="entry name" value="RESPONSE_REGULATORY"/>
    <property type="match status" value="1"/>
</dbReference>
<gene>
    <name evidence="5" type="primary">cheB</name>
    <name evidence="10" type="ORF">ENL26_01355</name>
</gene>
<dbReference type="GO" id="GO:0000156">
    <property type="term" value="F:phosphorelay response regulator activity"/>
    <property type="evidence" value="ECO:0007669"/>
    <property type="project" value="InterPro"/>
</dbReference>
<feature type="active site" evidence="5 6">
    <location>
        <position position="175"/>
    </location>
</feature>
<evidence type="ECO:0000256" key="2">
    <source>
        <dbReference type="ARBA" id="ARBA00022500"/>
    </source>
</evidence>
<dbReference type="GO" id="GO:0005737">
    <property type="term" value="C:cytoplasm"/>
    <property type="evidence" value="ECO:0007669"/>
    <property type="project" value="UniProtKB-SubCell"/>
</dbReference>
<feature type="modified residue" description="4-aspartylphosphate" evidence="5 7">
    <location>
        <position position="56"/>
    </location>
</feature>
<evidence type="ECO:0000256" key="6">
    <source>
        <dbReference type="PROSITE-ProRule" id="PRU00050"/>
    </source>
</evidence>
<dbReference type="GO" id="GO:0006935">
    <property type="term" value="P:chemotaxis"/>
    <property type="evidence" value="ECO:0007669"/>
    <property type="project" value="UniProtKB-UniRule"/>
</dbReference>
<dbReference type="Proteomes" id="UP000886129">
    <property type="component" value="Unassembled WGS sequence"/>
</dbReference>
<dbReference type="InterPro" id="IPR011006">
    <property type="entry name" value="CheY-like_superfamily"/>
</dbReference>
<feature type="active site" evidence="5 6">
    <location>
        <position position="298"/>
    </location>
</feature>
<dbReference type="PIRSF" id="PIRSF000876">
    <property type="entry name" value="RR_chemtxs_CheB"/>
    <property type="match status" value="1"/>
</dbReference>
<dbReference type="EC" id="3.5.1.44" evidence="5"/>
<dbReference type="InterPro" id="IPR035909">
    <property type="entry name" value="CheB_C"/>
</dbReference>
<proteinExistence type="inferred from homology"/>
<evidence type="ECO:0000259" key="9">
    <source>
        <dbReference type="PROSITE" id="PS50122"/>
    </source>
</evidence>
<evidence type="ECO:0000256" key="4">
    <source>
        <dbReference type="ARBA" id="ARBA00048267"/>
    </source>
</evidence>
<dbReference type="CDD" id="cd17541">
    <property type="entry name" value="REC_CheB-like"/>
    <property type="match status" value="1"/>
</dbReference>
<evidence type="ECO:0000256" key="1">
    <source>
        <dbReference type="ARBA" id="ARBA00022490"/>
    </source>
</evidence>
<keyword evidence="5 7" id="KW-0597">Phosphoprotein</keyword>
<comment type="caution">
    <text evidence="10">The sequence shown here is derived from an EMBL/GenBank/DDBJ whole genome shotgun (WGS) entry which is preliminary data.</text>
</comment>
<comment type="similarity">
    <text evidence="5">Belongs to the CheB family.</text>
</comment>
<dbReference type="Pfam" id="PF01339">
    <property type="entry name" value="CheB_methylest"/>
    <property type="match status" value="1"/>
</dbReference>